<dbReference type="Pfam" id="PF01612">
    <property type="entry name" value="DNA_pol_A_exo1"/>
    <property type="match status" value="1"/>
</dbReference>
<feature type="region of interest" description="Disordered" evidence="4">
    <location>
        <begin position="814"/>
        <end position="877"/>
    </location>
</feature>
<evidence type="ECO:0000256" key="2">
    <source>
        <dbReference type="ARBA" id="ARBA00022801"/>
    </source>
</evidence>
<dbReference type="GO" id="GO:0005737">
    <property type="term" value="C:cytoplasm"/>
    <property type="evidence" value="ECO:0007669"/>
    <property type="project" value="TreeGrafter"/>
</dbReference>
<evidence type="ECO:0000256" key="1">
    <source>
        <dbReference type="ARBA" id="ARBA00022722"/>
    </source>
</evidence>
<evidence type="ECO:0000313" key="6">
    <source>
        <dbReference type="EMBL" id="GIZ49566.1"/>
    </source>
</evidence>
<dbReference type="RefSeq" id="XP_044664053.1">
    <property type="nucleotide sequence ID" value="XM_044808118.1"/>
</dbReference>
<proteinExistence type="predicted"/>
<gene>
    <name evidence="6" type="ORF">CKM354_001259600</name>
</gene>
<feature type="compositionally biased region" description="Low complexity" evidence="4">
    <location>
        <begin position="998"/>
        <end position="1011"/>
    </location>
</feature>
<feature type="compositionally biased region" description="Polar residues" evidence="4">
    <location>
        <begin position="919"/>
        <end position="933"/>
    </location>
</feature>
<dbReference type="EMBL" id="BOLY01000009">
    <property type="protein sequence ID" value="GIZ49566.1"/>
    <property type="molecule type" value="Genomic_DNA"/>
</dbReference>
<evidence type="ECO:0000259" key="5">
    <source>
        <dbReference type="SMART" id="SM00474"/>
    </source>
</evidence>
<feature type="region of interest" description="Disordered" evidence="4">
    <location>
        <begin position="919"/>
        <end position="1033"/>
    </location>
</feature>
<feature type="domain" description="3'-5' exonuclease" evidence="5">
    <location>
        <begin position="1075"/>
        <end position="1260"/>
    </location>
</feature>
<dbReference type="InterPro" id="IPR012337">
    <property type="entry name" value="RNaseH-like_sf"/>
</dbReference>
<dbReference type="CDD" id="cd06141">
    <property type="entry name" value="WRN_exo"/>
    <property type="match status" value="1"/>
</dbReference>
<dbReference type="Gene3D" id="3.30.420.10">
    <property type="entry name" value="Ribonuclease H-like superfamily/Ribonuclease H"/>
    <property type="match status" value="1"/>
</dbReference>
<feature type="compositionally biased region" description="Polar residues" evidence="4">
    <location>
        <begin position="819"/>
        <end position="847"/>
    </location>
</feature>
<dbReference type="InterPro" id="IPR036397">
    <property type="entry name" value="RNaseH_sf"/>
</dbReference>
<evidence type="ECO:0000313" key="7">
    <source>
        <dbReference type="Proteomes" id="UP000825890"/>
    </source>
</evidence>
<feature type="compositionally biased region" description="Polar residues" evidence="4">
    <location>
        <begin position="1385"/>
        <end position="1397"/>
    </location>
</feature>
<organism evidence="6 7">
    <name type="scientific">Cercospora kikuchii</name>
    <dbReference type="NCBI Taxonomy" id="84275"/>
    <lineage>
        <taxon>Eukaryota</taxon>
        <taxon>Fungi</taxon>
        <taxon>Dikarya</taxon>
        <taxon>Ascomycota</taxon>
        <taxon>Pezizomycotina</taxon>
        <taxon>Dothideomycetes</taxon>
        <taxon>Dothideomycetidae</taxon>
        <taxon>Mycosphaerellales</taxon>
        <taxon>Mycosphaerellaceae</taxon>
        <taxon>Cercospora</taxon>
    </lineage>
</organism>
<feature type="compositionally biased region" description="Basic and acidic residues" evidence="4">
    <location>
        <begin position="265"/>
        <end position="297"/>
    </location>
</feature>
<feature type="region of interest" description="Disordered" evidence="4">
    <location>
        <begin position="265"/>
        <end position="302"/>
    </location>
</feature>
<feature type="compositionally biased region" description="Polar residues" evidence="4">
    <location>
        <begin position="963"/>
        <end position="977"/>
    </location>
</feature>
<evidence type="ECO:0000256" key="4">
    <source>
        <dbReference type="SAM" id="MobiDB-lite"/>
    </source>
</evidence>
<feature type="compositionally biased region" description="Basic and acidic residues" evidence="4">
    <location>
        <begin position="1362"/>
        <end position="1374"/>
    </location>
</feature>
<dbReference type="Proteomes" id="UP000825890">
    <property type="component" value="Unassembled WGS sequence"/>
</dbReference>
<dbReference type="GO" id="GO:0005634">
    <property type="term" value="C:nucleus"/>
    <property type="evidence" value="ECO:0007669"/>
    <property type="project" value="TreeGrafter"/>
</dbReference>
<feature type="compositionally biased region" description="Acidic residues" evidence="4">
    <location>
        <begin position="1013"/>
        <end position="1025"/>
    </location>
</feature>
<dbReference type="GO" id="GO:0008408">
    <property type="term" value="F:3'-5' exonuclease activity"/>
    <property type="evidence" value="ECO:0007669"/>
    <property type="project" value="InterPro"/>
</dbReference>
<dbReference type="PANTHER" id="PTHR13620">
    <property type="entry name" value="3-5 EXONUCLEASE"/>
    <property type="match status" value="1"/>
</dbReference>
<dbReference type="SMART" id="SM00474">
    <property type="entry name" value="35EXOc"/>
    <property type="match status" value="1"/>
</dbReference>
<feature type="region of interest" description="Disordered" evidence="4">
    <location>
        <begin position="89"/>
        <end position="108"/>
    </location>
</feature>
<sequence length="1511" mass="168174">MPPNAPVFVDVATRLRHSHVNTGDMATAAIEATTVTSTLRLPSTRPLDYRWDRSRGIIFNNALRATCRDHAWRPGGTVSLGTTPTITRSYAQRPVGSPTTQKADQKANRKIDLDNAHKISGFNSMSNKQATDLKDTINELEKDVAKKGEKIRQLQADAKAKDDTNAKLAQDLKASRQSREEMKVTHQKELESLRRNAKQEEEAHTLALRKVKDAHAKELQQTEQKHEQEVQDVRKTAADELETLRQSAAESIARNAPILEAARREGEEAAKKRFDQELHDQSRRFKAQHAQDSERMAEQSAQIKALQAEKEDLEGRLRNERQQHGADIVSVKSSVRSELDDARRHAGQADAERAAALERNKRLIARLSETQQLLDGKKARGLKDRVNYFGYRELFRNVFDQTYEALASGNQIRDALLLEGNLWTKSAKRFRSSDELLFLRQQPKYNMIKRSINEFLESRSREAHAAAAELRSLSNQMLETRNVLSLQGHASRMVTRYLHFTKEPSEFGAVSTVQYMALVLPFQQRLNECEKQVAELESRIGELQKQSSDVPAELEDELAERQKERRTIKNYVMYAEAFRRREAYQALLNSSAEERLTFGTMYKETQRLDEVSSVLGSLETRTLAAGGSLSPHRTSLVRTKAYQEEVASLARKRITLALELGQVKQVDVDKADAEIKRHVAAQKLLEDRALAAIAGERISAARTLRERRAERLRAAHAGSKSGGSAEHLRASLESDIRHRTTTTSNVSARHAMNSVTRSPAAPGRRILYYSKTIKRLQRSKKINKLGTKGSKKIKDTLQRDAAIDREIVKLEAKRRQAEIEQSTQNGSSSGNEDAPSSSPHSDGSAEQSASPAPAGATPGLQFRPSSAMRAPFEPGLNQRQTRIAQWPTLSDALGSQNDVAISFATKESSLDAVLNARTPSTVRTTSGQASELNARSGIPMGTSVDQSSSQNATSRDFDKTRAPGSQTTSSDQHSSIDGQHDSMLPQRSSADNVIGDTVEVSPPSSLSSYVPTDSDDPSDAEPAEEETWKPEPHTILDYQIPHKVYRDAVMASPNTNAAYWSHQLYKSLDGKSPVVYYCKTLETAERQCKHFIGEPVLGFDLEWEIRSNLHTSSVKKSVSLVQIAAEDKICLIHVALFAGEKIEQLLPPSLKTILEDPNVAKAGVNVNNDAIRMKHCFGVNMQGIFELSHMYRLVKTPEKVSFKLVNMAEQVQNTLLLPLKKDEVRVSAWSKSLNGQQAAYAAADAYAGFQLFYQLDNLRKDLRPTPPRPAYFETMQPIVLGDGTAVERSKSKTKPVSKKDAAVAENEDEDEFFDALEELPDTYELDKVVLPGDGSSGKRKTASDAELDIDEADPDSVSALRDMFEKTTLEDRRPSAGAGPRDSKSTANTGNAATDASKTAKPSPHVLVASPETLLADMWTQSLPSRNPKVGAASLRAYHLWHHQSHNLDAVAGLCRQPPLALTTVSSYIMTAIKEEEMPYDKERLREAFVHLPKSVWHVYGKWVRELGLDK</sequence>
<dbReference type="PANTHER" id="PTHR13620:SF104">
    <property type="entry name" value="EXONUCLEASE 3'-5' DOMAIN-CONTAINING PROTEIN 2"/>
    <property type="match status" value="1"/>
</dbReference>
<name>A0A9P3FMA7_9PEZI</name>
<dbReference type="GO" id="GO:0003676">
    <property type="term" value="F:nucleic acid binding"/>
    <property type="evidence" value="ECO:0007669"/>
    <property type="project" value="InterPro"/>
</dbReference>
<feature type="compositionally biased region" description="Acidic residues" evidence="4">
    <location>
        <begin position="1345"/>
        <end position="1354"/>
    </location>
</feature>
<reference evidence="6 7" key="1">
    <citation type="submission" date="2021-01" db="EMBL/GenBank/DDBJ databases">
        <title>Cercospora kikuchii MAFF 305040 whole genome shotgun sequence.</title>
        <authorList>
            <person name="Kashiwa T."/>
            <person name="Suzuki T."/>
        </authorList>
    </citation>
    <scope>NUCLEOTIDE SEQUENCE [LARGE SCALE GENOMIC DNA]</scope>
    <source>
        <strain evidence="6 7">MAFF 305040</strain>
    </source>
</reference>
<dbReference type="GO" id="GO:0006139">
    <property type="term" value="P:nucleobase-containing compound metabolic process"/>
    <property type="evidence" value="ECO:0007669"/>
    <property type="project" value="InterPro"/>
</dbReference>
<comment type="caution">
    <text evidence="6">The sequence shown here is derived from an EMBL/GenBank/DDBJ whole genome shotgun (WGS) entry which is preliminary data.</text>
</comment>
<feature type="region of interest" description="Disordered" evidence="4">
    <location>
        <begin position="1327"/>
        <end position="1405"/>
    </location>
</feature>
<dbReference type="OrthoDB" id="1920326at2759"/>
<accession>A0A9P3FMA7</accession>
<feature type="compositionally biased region" description="Low complexity" evidence="4">
    <location>
        <begin position="848"/>
        <end position="859"/>
    </location>
</feature>
<feature type="region of interest" description="Disordered" evidence="4">
    <location>
        <begin position="1286"/>
        <end position="1310"/>
    </location>
</feature>
<dbReference type="InterPro" id="IPR051132">
    <property type="entry name" value="3-5_Exonuclease_domain"/>
</dbReference>
<evidence type="ECO:0000256" key="3">
    <source>
        <dbReference type="SAM" id="Coils"/>
    </source>
</evidence>
<keyword evidence="7" id="KW-1185">Reference proteome</keyword>
<keyword evidence="2" id="KW-0378">Hydrolase</keyword>
<dbReference type="SUPFAM" id="SSF53098">
    <property type="entry name" value="Ribonuclease H-like"/>
    <property type="match status" value="1"/>
</dbReference>
<dbReference type="InterPro" id="IPR002562">
    <property type="entry name" value="3'-5'_exonuclease_dom"/>
</dbReference>
<feature type="coiled-coil region" evidence="3">
    <location>
        <begin position="123"/>
        <end position="236"/>
    </location>
</feature>
<protein>
    <recommendedName>
        <fullName evidence="5">3'-5' exonuclease domain-containing protein</fullName>
    </recommendedName>
</protein>
<dbReference type="GeneID" id="68298171"/>
<feature type="compositionally biased region" description="Polar residues" evidence="4">
    <location>
        <begin position="943"/>
        <end position="954"/>
    </location>
</feature>
<keyword evidence="3" id="KW-0175">Coiled coil</keyword>
<keyword evidence="1" id="KW-0540">Nuclease</keyword>